<evidence type="ECO:0000256" key="1">
    <source>
        <dbReference type="ARBA" id="ARBA00010641"/>
    </source>
</evidence>
<reference evidence="9 10" key="1">
    <citation type="submission" date="2021-06" db="EMBL/GenBank/DDBJ databases">
        <title>Bacillus sp. RD4P76, an endophyte from a halophyte.</title>
        <authorList>
            <person name="Sun J.-Q."/>
        </authorList>
    </citation>
    <scope>NUCLEOTIDE SEQUENCE [LARGE SCALE GENOMIC DNA]</scope>
    <source>
        <strain evidence="9 10">JCM 17098</strain>
    </source>
</reference>
<dbReference type="InterPro" id="IPR039425">
    <property type="entry name" value="RNA_pol_sigma-70-like"/>
</dbReference>
<sequence>MSDKKVISAWFHQYSDDIYHYLIYRIGYQEAEDLLQEVFIRAWNNLDSYQGDANPKTWLLSIARNIAIDQFRNRKRSFWKKMIPFEGKHEMSGKDTPESALQMNEEKREIYHALRNIKVNYREVLILKGIQELSVRETAEALNWSENKVRLTYFRAKDALKKELGGGMDREA</sequence>
<dbReference type="InterPro" id="IPR013325">
    <property type="entry name" value="RNA_pol_sigma_r2"/>
</dbReference>
<evidence type="ECO:0000256" key="5">
    <source>
        <dbReference type="ARBA" id="ARBA00023163"/>
    </source>
</evidence>
<comment type="similarity">
    <text evidence="1 6">Belongs to the sigma-70 factor family. ECF subfamily.</text>
</comment>
<dbReference type="NCBIfam" id="TIGR02937">
    <property type="entry name" value="sigma70-ECF"/>
    <property type="match status" value="1"/>
</dbReference>
<evidence type="ECO:0000313" key="9">
    <source>
        <dbReference type="EMBL" id="MBU9723865.1"/>
    </source>
</evidence>
<dbReference type="RefSeq" id="WP_088073802.1">
    <property type="nucleotide sequence ID" value="NZ_JAHQCR010000087.1"/>
</dbReference>
<dbReference type="InterPro" id="IPR007627">
    <property type="entry name" value="RNA_pol_sigma70_r2"/>
</dbReference>
<dbReference type="InterPro" id="IPR014284">
    <property type="entry name" value="RNA_pol_sigma-70_dom"/>
</dbReference>
<proteinExistence type="inferred from homology"/>
<feature type="domain" description="RNA polymerase sigma-70 region 2" evidence="7">
    <location>
        <begin position="11"/>
        <end position="76"/>
    </location>
</feature>
<dbReference type="PROSITE" id="PS01063">
    <property type="entry name" value="SIGMA70_ECF"/>
    <property type="match status" value="1"/>
</dbReference>
<evidence type="ECO:0000259" key="7">
    <source>
        <dbReference type="Pfam" id="PF04542"/>
    </source>
</evidence>
<evidence type="ECO:0000313" key="10">
    <source>
        <dbReference type="Proteomes" id="UP000790580"/>
    </source>
</evidence>
<dbReference type="Pfam" id="PF04542">
    <property type="entry name" value="Sigma70_r2"/>
    <property type="match status" value="1"/>
</dbReference>
<organism evidence="9 10">
    <name type="scientific">Evansella alkalicola</name>
    <dbReference type="NCBI Taxonomy" id="745819"/>
    <lineage>
        <taxon>Bacteria</taxon>
        <taxon>Bacillati</taxon>
        <taxon>Bacillota</taxon>
        <taxon>Bacilli</taxon>
        <taxon>Bacillales</taxon>
        <taxon>Bacillaceae</taxon>
        <taxon>Evansella</taxon>
    </lineage>
</organism>
<dbReference type="SUPFAM" id="SSF88946">
    <property type="entry name" value="Sigma2 domain of RNA polymerase sigma factors"/>
    <property type="match status" value="1"/>
</dbReference>
<dbReference type="InterPro" id="IPR013249">
    <property type="entry name" value="RNA_pol_sigma70_r4_t2"/>
</dbReference>
<feature type="domain" description="RNA polymerase sigma factor 70 region 4 type 2" evidence="8">
    <location>
        <begin position="108"/>
        <end position="160"/>
    </location>
</feature>
<keyword evidence="10" id="KW-1185">Reference proteome</keyword>
<evidence type="ECO:0000256" key="2">
    <source>
        <dbReference type="ARBA" id="ARBA00023015"/>
    </source>
</evidence>
<keyword evidence="3 6" id="KW-0731">Sigma factor</keyword>
<dbReference type="SUPFAM" id="SSF88659">
    <property type="entry name" value="Sigma3 and sigma4 domains of RNA polymerase sigma factors"/>
    <property type="match status" value="1"/>
</dbReference>
<dbReference type="InterPro" id="IPR013324">
    <property type="entry name" value="RNA_pol_sigma_r3/r4-like"/>
</dbReference>
<dbReference type="Proteomes" id="UP000790580">
    <property type="component" value="Unassembled WGS sequence"/>
</dbReference>
<dbReference type="InterPro" id="IPR000838">
    <property type="entry name" value="RNA_pol_sigma70_ECF_CS"/>
</dbReference>
<dbReference type="Gene3D" id="1.10.10.10">
    <property type="entry name" value="Winged helix-like DNA-binding domain superfamily/Winged helix DNA-binding domain"/>
    <property type="match status" value="1"/>
</dbReference>
<accession>A0ABS6JZQ0</accession>
<dbReference type="InterPro" id="IPR036388">
    <property type="entry name" value="WH-like_DNA-bd_sf"/>
</dbReference>
<comment type="caution">
    <text evidence="9">The sequence shown here is derived from an EMBL/GenBank/DDBJ whole genome shotgun (WGS) entry which is preliminary data.</text>
</comment>
<evidence type="ECO:0000259" key="8">
    <source>
        <dbReference type="Pfam" id="PF08281"/>
    </source>
</evidence>
<dbReference type="Gene3D" id="1.10.1740.10">
    <property type="match status" value="1"/>
</dbReference>
<evidence type="ECO:0000256" key="3">
    <source>
        <dbReference type="ARBA" id="ARBA00023082"/>
    </source>
</evidence>
<dbReference type="PANTHER" id="PTHR43133:SF60">
    <property type="entry name" value="RNA POLYMERASE SIGMA FACTOR SIGV"/>
    <property type="match status" value="1"/>
</dbReference>
<evidence type="ECO:0000256" key="6">
    <source>
        <dbReference type="RuleBase" id="RU000716"/>
    </source>
</evidence>
<keyword evidence="2 6" id="KW-0805">Transcription regulation</keyword>
<dbReference type="PANTHER" id="PTHR43133">
    <property type="entry name" value="RNA POLYMERASE ECF-TYPE SIGMA FACTO"/>
    <property type="match status" value="1"/>
</dbReference>
<name>A0ABS6JZQ0_9BACI</name>
<keyword evidence="5 6" id="KW-0804">Transcription</keyword>
<evidence type="ECO:0000256" key="4">
    <source>
        <dbReference type="ARBA" id="ARBA00023125"/>
    </source>
</evidence>
<dbReference type="EMBL" id="JAHQCR010000087">
    <property type="protein sequence ID" value="MBU9723865.1"/>
    <property type="molecule type" value="Genomic_DNA"/>
</dbReference>
<dbReference type="Pfam" id="PF08281">
    <property type="entry name" value="Sigma70_r4_2"/>
    <property type="match status" value="1"/>
</dbReference>
<protein>
    <recommendedName>
        <fullName evidence="6">RNA polymerase sigma factor</fullName>
    </recommendedName>
</protein>
<gene>
    <name evidence="9" type="ORF">KS407_20810</name>
</gene>
<keyword evidence="4 6" id="KW-0238">DNA-binding</keyword>